<dbReference type="AlphaFoldDB" id="A0AAV5UVI9"/>
<evidence type="ECO:0000313" key="1">
    <source>
        <dbReference type="EMBL" id="GMT09555.1"/>
    </source>
</evidence>
<comment type="caution">
    <text evidence="1">The sequence shown here is derived from an EMBL/GenBank/DDBJ whole genome shotgun (WGS) entry which is preliminary data.</text>
</comment>
<evidence type="ECO:0000313" key="2">
    <source>
        <dbReference type="Proteomes" id="UP001432322"/>
    </source>
</evidence>
<reference evidence="1" key="1">
    <citation type="submission" date="2023-10" db="EMBL/GenBank/DDBJ databases">
        <title>Genome assembly of Pristionchus species.</title>
        <authorList>
            <person name="Yoshida K."/>
            <person name="Sommer R.J."/>
        </authorList>
    </citation>
    <scope>NUCLEOTIDE SEQUENCE</scope>
    <source>
        <strain evidence="1">RS5133</strain>
    </source>
</reference>
<sequence length="181" mass="20632">EIDVRCVADAEYFCDYDLKYTKNHTALIMHKPDIKSNIPIKGSVKCPDSHPFFVIRGRLPVRNAEIKCENHFGKMRWTFNETILSSTGPDVHCVDKLECHVMNKIAKSNLKGSFLNEHFLPTCQDRGKLHNARGYFRVKEKNTAKVDVVSVKCDRDTGLYNYVDVTGSHKHPVSAQTIFSC</sequence>
<proteinExistence type="predicted"/>
<feature type="non-terminal residue" evidence="1">
    <location>
        <position position="181"/>
    </location>
</feature>
<gene>
    <name evidence="1" type="ORF">PFISCL1PPCAC_852</name>
</gene>
<dbReference type="Proteomes" id="UP001432322">
    <property type="component" value="Unassembled WGS sequence"/>
</dbReference>
<feature type="non-terminal residue" evidence="1">
    <location>
        <position position="1"/>
    </location>
</feature>
<dbReference type="EMBL" id="BTSY01000001">
    <property type="protein sequence ID" value="GMT09555.1"/>
    <property type="molecule type" value="Genomic_DNA"/>
</dbReference>
<name>A0AAV5UVI9_9BILA</name>
<accession>A0AAV5UVI9</accession>
<keyword evidence="2" id="KW-1185">Reference proteome</keyword>
<protein>
    <submittedName>
        <fullName evidence="1">Uncharacterized protein</fullName>
    </submittedName>
</protein>
<organism evidence="1 2">
    <name type="scientific">Pristionchus fissidentatus</name>
    <dbReference type="NCBI Taxonomy" id="1538716"/>
    <lineage>
        <taxon>Eukaryota</taxon>
        <taxon>Metazoa</taxon>
        <taxon>Ecdysozoa</taxon>
        <taxon>Nematoda</taxon>
        <taxon>Chromadorea</taxon>
        <taxon>Rhabditida</taxon>
        <taxon>Rhabditina</taxon>
        <taxon>Diplogasteromorpha</taxon>
        <taxon>Diplogasteroidea</taxon>
        <taxon>Neodiplogasteridae</taxon>
        <taxon>Pristionchus</taxon>
    </lineage>
</organism>